<comment type="caution">
    <text evidence="7">The sequence shown here is derived from an EMBL/GenBank/DDBJ whole genome shotgun (WGS) entry which is preliminary data.</text>
</comment>
<keyword evidence="8" id="KW-1185">Reference proteome</keyword>
<dbReference type="Gene3D" id="3.40.50.1580">
    <property type="entry name" value="Nucleoside phosphorylase domain"/>
    <property type="match status" value="1"/>
</dbReference>
<dbReference type="GO" id="GO:0005829">
    <property type="term" value="C:cytosol"/>
    <property type="evidence" value="ECO:0007669"/>
    <property type="project" value="TreeGrafter"/>
</dbReference>
<keyword evidence="3" id="KW-0028">Amino-acid biosynthesis</keyword>
<dbReference type="UniPathway" id="UPA00904">
    <property type="reaction ID" value="UER00871"/>
</dbReference>
<evidence type="ECO:0000256" key="4">
    <source>
        <dbReference type="ARBA" id="ARBA00022801"/>
    </source>
</evidence>
<dbReference type="InterPro" id="IPR010049">
    <property type="entry name" value="MTA_SAH_Nsdase"/>
</dbReference>
<evidence type="ECO:0000256" key="2">
    <source>
        <dbReference type="ARBA" id="ARBA00011974"/>
    </source>
</evidence>
<reference evidence="7 8" key="1">
    <citation type="submission" date="2017-07" db="EMBL/GenBank/DDBJ databases">
        <title>Niveispirillum cyanobacteriorum sp. nov., isolated from cyanobacterial aggregates in a eutrophic lake.</title>
        <authorList>
            <person name="Cai H."/>
        </authorList>
    </citation>
    <scope>NUCLEOTIDE SEQUENCE [LARGE SCALE GENOMIC DNA]</scope>
    <source>
        <strain evidence="8">TH1-14</strain>
    </source>
</reference>
<proteinExistence type="predicted"/>
<sequence length="251" mass="26249">MNHSRKPLGLICAIPEETAALAGHFRRETQREIAGFVFTTGWLDGHPLVMVEAGIGKVNAALVGTLLLHAFEVRGLLFSGVAGGLDPALDVGDVVIADRLIQHDYGALSDGRLTPYQPGVPPLPGFDNGHGYGLADGMAPRIAAALEGVTLAGMPGGTRVPVWRFGTVLTGDHFLNCAETRHALHVRFNAQAVEMEGAALAQVAATFGVPLVVVRALSDLAGSDSHLDFPSFARIAAANAAAIVPRIVPLF</sequence>
<dbReference type="PANTHER" id="PTHR46832:SF1">
    <property type="entry name" value="5'-METHYLTHIOADENOSINE_S-ADENOSYLHOMOCYSTEINE NUCLEOSIDASE"/>
    <property type="match status" value="1"/>
</dbReference>
<protein>
    <recommendedName>
        <fullName evidence="2">adenosylhomocysteine nucleosidase</fullName>
        <ecNumber evidence="2">3.2.2.9</ecNumber>
    </recommendedName>
</protein>
<dbReference type="NCBIfam" id="TIGR01704">
    <property type="entry name" value="MTA_SAH-Nsdase"/>
    <property type="match status" value="1"/>
</dbReference>
<dbReference type="InterPro" id="IPR000845">
    <property type="entry name" value="Nucleoside_phosphorylase_d"/>
</dbReference>
<dbReference type="GO" id="GO:0019284">
    <property type="term" value="P:L-methionine salvage from S-adenosylmethionine"/>
    <property type="evidence" value="ECO:0007669"/>
    <property type="project" value="TreeGrafter"/>
</dbReference>
<dbReference type="RefSeq" id="WP_094457804.1">
    <property type="nucleotide sequence ID" value="NZ_NOXU01000031.1"/>
</dbReference>
<name>A0A255YUA7_9PROT</name>
<dbReference type="CDD" id="cd09008">
    <property type="entry name" value="MTAN"/>
    <property type="match status" value="1"/>
</dbReference>
<evidence type="ECO:0000259" key="6">
    <source>
        <dbReference type="Pfam" id="PF01048"/>
    </source>
</evidence>
<evidence type="ECO:0000256" key="3">
    <source>
        <dbReference type="ARBA" id="ARBA00022605"/>
    </source>
</evidence>
<accession>A0A255YUA7</accession>
<dbReference type="AlphaFoldDB" id="A0A255YUA7"/>
<dbReference type="SUPFAM" id="SSF53167">
    <property type="entry name" value="Purine and uridine phosphorylases"/>
    <property type="match status" value="1"/>
</dbReference>
<dbReference type="EC" id="3.2.2.9" evidence="2"/>
<keyword evidence="5" id="KW-0486">Methionine biosynthesis</keyword>
<dbReference type="GO" id="GO:0019509">
    <property type="term" value="P:L-methionine salvage from methylthioadenosine"/>
    <property type="evidence" value="ECO:0007669"/>
    <property type="project" value="UniProtKB-UniPathway"/>
</dbReference>
<organism evidence="7 8">
    <name type="scientific">Niveispirillum lacus</name>
    <dbReference type="NCBI Taxonomy" id="1981099"/>
    <lineage>
        <taxon>Bacteria</taxon>
        <taxon>Pseudomonadati</taxon>
        <taxon>Pseudomonadota</taxon>
        <taxon>Alphaproteobacteria</taxon>
        <taxon>Rhodospirillales</taxon>
        <taxon>Azospirillaceae</taxon>
        <taxon>Niveispirillum</taxon>
    </lineage>
</organism>
<evidence type="ECO:0000256" key="1">
    <source>
        <dbReference type="ARBA" id="ARBA00004945"/>
    </source>
</evidence>
<keyword evidence="4" id="KW-0378">Hydrolase</keyword>
<gene>
    <name evidence="7" type="ORF">CHU95_18635</name>
</gene>
<dbReference type="GO" id="GO:0009164">
    <property type="term" value="P:nucleoside catabolic process"/>
    <property type="evidence" value="ECO:0007669"/>
    <property type="project" value="InterPro"/>
</dbReference>
<dbReference type="GO" id="GO:0008930">
    <property type="term" value="F:methylthioadenosine nucleosidase activity"/>
    <property type="evidence" value="ECO:0007669"/>
    <property type="project" value="InterPro"/>
</dbReference>
<evidence type="ECO:0000313" key="8">
    <source>
        <dbReference type="Proteomes" id="UP000216998"/>
    </source>
</evidence>
<dbReference type="PANTHER" id="PTHR46832">
    <property type="entry name" value="5'-METHYLTHIOADENOSINE/S-ADENOSYLHOMOCYSTEINE NUCLEOSIDASE"/>
    <property type="match status" value="1"/>
</dbReference>
<evidence type="ECO:0000256" key="5">
    <source>
        <dbReference type="ARBA" id="ARBA00023167"/>
    </source>
</evidence>
<evidence type="ECO:0000313" key="7">
    <source>
        <dbReference type="EMBL" id="OYQ32769.1"/>
    </source>
</evidence>
<dbReference type="GO" id="GO:0008782">
    <property type="term" value="F:adenosylhomocysteine nucleosidase activity"/>
    <property type="evidence" value="ECO:0007669"/>
    <property type="project" value="UniProtKB-EC"/>
</dbReference>
<comment type="pathway">
    <text evidence="1">Amino-acid biosynthesis; L-methionine biosynthesis via salvage pathway; S-methyl-5-thio-alpha-D-ribose 1-phosphate from S-methyl-5'-thioadenosine (hydrolase route): step 1/2.</text>
</comment>
<dbReference type="NCBIfam" id="NF004079">
    <property type="entry name" value="PRK05584.1"/>
    <property type="match status" value="1"/>
</dbReference>
<dbReference type="Pfam" id="PF01048">
    <property type="entry name" value="PNP_UDP_1"/>
    <property type="match status" value="1"/>
</dbReference>
<dbReference type="InterPro" id="IPR035994">
    <property type="entry name" value="Nucleoside_phosphorylase_sf"/>
</dbReference>
<feature type="domain" description="Nucleoside phosphorylase" evidence="6">
    <location>
        <begin position="8"/>
        <end position="248"/>
    </location>
</feature>
<dbReference type="OrthoDB" id="6677713at2"/>
<dbReference type="EMBL" id="NOXU01000031">
    <property type="protein sequence ID" value="OYQ32769.1"/>
    <property type="molecule type" value="Genomic_DNA"/>
</dbReference>
<dbReference type="Proteomes" id="UP000216998">
    <property type="component" value="Unassembled WGS sequence"/>
</dbReference>